<dbReference type="Proteomes" id="UP001203972">
    <property type="component" value="Unassembled WGS sequence"/>
</dbReference>
<proteinExistence type="predicted"/>
<gene>
    <name evidence="1" type="ORF">MKC95_10725</name>
</gene>
<evidence type="ECO:0000313" key="2">
    <source>
        <dbReference type="Proteomes" id="UP001203972"/>
    </source>
</evidence>
<name>A0AAP2UNN5_CLOIN</name>
<organism evidence="1 2">
    <name type="scientific">Clostridium innocuum</name>
    <dbReference type="NCBI Taxonomy" id="1522"/>
    <lineage>
        <taxon>Bacteria</taxon>
        <taxon>Bacillati</taxon>
        <taxon>Bacillota</taxon>
        <taxon>Clostridia</taxon>
        <taxon>Eubacteriales</taxon>
        <taxon>Clostridiaceae</taxon>
        <taxon>Clostridium</taxon>
    </lineage>
</organism>
<accession>A0AAP2UNN5</accession>
<dbReference type="AlphaFoldDB" id="A0AAP2UNN5"/>
<sequence>MQPNRQFCCVCFHIYVEGKSVCDYEIAVQSSFFIEVLHPLQIEKSLGYFSGEISEGAAEGGVCSFNKKIQSRNHYVWGCGAYQKQKKTGQCPDYV</sequence>
<comment type="caution">
    <text evidence="1">The sequence shown here is derived from an EMBL/GenBank/DDBJ whole genome shotgun (WGS) entry which is preliminary data.</text>
</comment>
<dbReference type="RefSeq" id="WP_008817096.1">
    <property type="nucleotide sequence ID" value="NZ_AP025565.1"/>
</dbReference>
<dbReference type="EMBL" id="JAKTMA010000017">
    <property type="protein sequence ID" value="MCR0233238.1"/>
    <property type="molecule type" value="Genomic_DNA"/>
</dbReference>
<reference evidence="1" key="1">
    <citation type="journal article" date="2022" name="Clin. Infect. Dis.">
        <title>Association between Clostridium innocuum and antibiotic-associated diarrhea in adults and children: A cross-sectional study and comparative genomics analysis.</title>
        <authorList>
            <person name="Cherny K.E."/>
            <person name="Muscat E.B."/>
            <person name="Balaji A."/>
            <person name="Mukherjee J."/>
            <person name="Ozer E.A."/>
            <person name="Angarone M.P."/>
            <person name="Hauser A.R."/>
            <person name="Sichel J.S."/>
            <person name="Amponsah E."/>
            <person name="Kociolek L.K."/>
        </authorList>
    </citation>
    <scope>NUCLEOTIDE SEQUENCE</scope>
    <source>
        <strain evidence="1">NU1-AC-029v</strain>
    </source>
</reference>
<evidence type="ECO:0000313" key="1">
    <source>
        <dbReference type="EMBL" id="MCR0233238.1"/>
    </source>
</evidence>
<protein>
    <submittedName>
        <fullName evidence="1">Uncharacterized protein</fullName>
    </submittedName>
</protein>